<feature type="domain" description="Sulfotransferase" evidence="4">
    <location>
        <begin position="72"/>
        <end position="325"/>
    </location>
</feature>
<gene>
    <name evidence="5" type="ORF">FCM35_KLT16371</name>
</gene>
<keyword evidence="2 3" id="KW-0808">Transferase</keyword>
<dbReference type="Pfam" id="PF00685">
    <property type="entry name" value="Sulfotransfer_1"/>
    <property type="match status" value="1"/>
</dbReference>
<keyword evidence="6" id="KW-1185">Reference proteome</keyword>
<evidence type="ECO:0000313" key="5">
    <source>
        <dbReference type="EMBL" id="KAF3338900.1"/>
    </source>
</evidence>
<dbReference type="PANTHER" id="PTHR11783">
    <property type="entry name" value="SULFOTRANSFERASE SULT"/>
    <property type="match status" value="1"/>
</dbReference>
<dbReference type="SUPFAM" id="SSF52540">
    <property type="entry name" value="P-loop containing nucleoside triphosphate hydrolases"/>
    <property type="match status" value="1"/>
</dbReference>
<dbReference type="GO" id="GO:0008146">
    <property type="term" value="F:sulfotransferase activity"/>
    <property type="evidence" value="ECO:0007669"/>
    <property type="project" value="InterPro"/>
</dbReference>
<protein>
    <recommendedName>
        <fullName evidence="3">Sulfotransferase</fullName>
        <ecNumber evidence="3">2.8.2.-</ecNumber>
    </recommendedName>
</protein>
<evidence type="ECO:0000256" key="2">
    <source>
        <dbReference type="ARBA" id="ARBA00022679"/>
    </source>
</evidence>
<dbReference type="InterPro" id="IPR027417">
    <property type="entry name" value="P-loop_NTPase"/>
</dbReference>
<dbReference type="EMBL" id="SWLB01000004">
    <property type="protein sequence ID" value="KAF3338900.1"/>
    <property type="molecule type" value="Genomic_DNA"/>
</dbReference>
<comment type="caution">
    <text evidence="5">The sequence shown here is derived from an EMBL/GenBank/DDBJ whole genome shotgun (WGS) entry which is preliminary data.</text>
</comment>
<accession>A0A833QZ49</accession>
<reference evidence="5" key="1">
    <citation type="submission" date="2020-01" db="EMBL/GenBank/DDBJ databases">
        <title>Genome sequence of Kobresia littledalei, the first chromosome-level genome in the family Cyperaceae.</title>
        <authorList>
            <person name="Qu G."/>
        </authorList>
    </citation>
    <scope>NUCLEOTIDE SEQUENCE</scope>
    <source>
        <strain evidence="5">C.B.Clarke</strain>
        <tissue evidence="5">Leaf</tissue>
    </source>
</reference>
<comment type="similarity">
    <text evidence="1 3">Belongs to the sulfotransferase 1 family.</text>
</comment>
<dbReference type="EC" id="2.8.2.-" evidence="3"/>
<evidence type="ECO:0000259" key="4">
    <source>
        <dbReference type="Pfam" id="PF00685"/>
    </source>
</evidence>
<dbReference type="OrthoDB" id="205623at2759"/>
<evidence type="ECO:0000256" key="3">
    <source>
        <dbReference type="RuleBase" id="RU361155"/>
    </source>
</evidence>
<organism evidence="5 6">
    <name type="scientific">Carex littledalei</name>
    <dbReference type="NCBI Taxonomy" id="544730"/>
    <lineage>
        <taxon>Eukaryota</taxon>
        <taxon>Viridiplantae</taxon>
        <taxon>Streptophyta</taxon>
        <taxon>Embryophyta</taxon>
        <taxon>Tracheophyta</taxon>
        <taxon>Spermatophyta</taxon>
        <taxon>Magnoliopsida</taxon>
        <taxon>Liliopsida</taxon>
        <taxon>Poales</taxon>
        <taxon>Cyperaceae</taxon>
        <taxon>Cyperoideae</taxon>
        <taxon>Cariceae</taxon>
        <taxon>Carex</taxon>
        <taxon>Carex subgen. Euthyceras</taxon>
    </lineage>
</organism>
<dbReference type="Proteomes" id="UP000623129">
    <property type="component" value="Unassembled WGS sequence"/>
</dbReference>
<dbReference type="InterPro" id="IPR000863">
    <property type="entry name" value="Sulfotransferase_dom"/>
</dbReference>
<sequence>MAVEDSKLRCRPHYNSVPENEEVESIYKELISTLPKEERTPSTMRKYQGFWYSEQRLPGVLAMQEIFKPRSTDLIVASFVKSGTTWLRALTFTIVHRNKYTFSSNPLLKLNSHDCVPNIEYFYSKGDEQYLETLPSPRVLGTHLSYTALPESMKTSNCPIVYICREPKDVIVSYWHMVKKFDWFKKSFPLNQAFELFCEGRIPYGPVWEHVLEYYMKSLNDSEKILFLKYEEIMKDPIASVIRISNFIGCPFSEEEIKNGLVEEIVEFCSFNKLKNLDVNKNGIGNVQNDFLFRKATVGDWQNYMTTEMADKLDEITNEKLHGSGFSF</sequence>
<name>A0A833QZ49_9POAL</name>
<evidence type="ECO:0000313" key="6">
    <source>
        <dbReference type="Proteomes" id="UP000623129"/>
    </source>
</evidence>
<evidence type="ECO:0000256" key="1">
    <source>
        <dbReference type="ARBA" id="ARBA00005771"/>
    </source>
</evidence>
<dbReference type="AlphaFoldDB" id="A0A833QZ49"/>
<proteinExistence type="inferred from homology"/>
<dbReference type="Gene3D" id="3.40.50.300">
    <property type="entry name" value="P-loop containing nucleotide triphosphate hydrolases"/>
    <property type="match status" value="1"/>
</dbReference>